<dbReference type="Proteomes" id="UP000824106">
    <property type="component" value="Unassembled WGS sequence"/>
</dbReference>
<proteinExistence type="predicted"/>
<dbReference type="InterPro" id="IPR003173">
    <property type="entry name" value="PC4_C"/>
</dbReference>
<feature type="domain" description="Transcriptional coactivator p15 (PC4) C-terminal" evidence="1">
    <location>
        <begin position="20"/>
        <end position="67"/>
    </location>
</feature>
<evidence type="ECO:0000313" key="3">
    <source>
        <dbReference type="Proteomes" id="UP000824106"/>
    </source>
</evidence>
<dbReference type="Pfam" id="PF02229">
    <property type="entry name" value="PC4"/>
    <property type="match status" value="1"/>
</dbReference>
<dbReference type="AlphaFoldDB" id="A0A9D2FZR8"/>
<sequence length="73" mass="8579">MANFEYEIIEKLGVLSTNQSGWTKELNLISWNGRPPKFDIRDWSPDHEKMGKGLTFSNEELKELQEIIHEMDL</sequence>
<name>A0A9D2FZR8_9LACT</name>
<dbReference type="PIRSF" id="PIRSF037246">
    <property type="entry name" value="UCP037246"/>
    <property type="match status" value="1"/>
</dbReference>
<dbReference type="GO" id="GO:0003677">
    <property type="term" value="F:DNA binding"/>
    <property type="evidence" value="ECO:0007669"/>
    <property type="project" value="InterPro"/>
</dbReference>
<comment type="caution">
    <text evidence="2">The sequence shown here is derived from an EMBL/GenBank/DDBJ whole genome shotgun (WGS) entry which is preliminary data.</text>
</comment>
<evidence type="ECO:0000313" key="2">
    <source>
        <dbReference type="EMBL" id="HIZ70424.1"/>
    </source>
</evidence>
<dbReference type="InterPro" id="IPR017154">
    <property type="entry name" value="PC4-like"/>
</dbReference>
<dbReference type="Gene3D" id="2.30.31.70">
    <property type="match status" value="1"/>
</dbReference>
<reference evidence="2" key="1">
    <citation type="journal article" date="2021" name="PeerJ">
        <title>Extensive microbial diversity within the chicken gut microbiome revealed by metagenomics and culture.</title>
        <authorList>
            <person name="Gilroy R."/>
            <person name="Ravi A."/>
            <person name="Getino M."/>
            <person name="Pursley I."/>
            <person name="Horton D.L."/>
            <person name="Alikhan N.F."/>
            <person name="Baker D."/>
            <person name="Gharbi K."/>
            <person name="Hall N."/>
            <person name="Watson M."/>
            <person name="Adriaenssens E.M."/>
            <person name="Foster-Nyarko E."/>
            <person name="Jarju S."/>
            <person name="Secka A."/>
            <person name="Antonio M."/>
            <person name="Oren A."/>
            <person name="Chaudhuri R.R."/>
            <person name="La Ragione R."/>
            <person name="Hildebrand F."/>
            <person name="Pallen M.J."/>
        </authorList>
    </citation>
    <scope>NUCLEOTIDE SEQUENCE</scope>
    <source>
        <strain evidence="2">CHK169-4300</strain>
    </source>
</reference>
<reference evidence="2" key="2">
    <citation type="submission" date="2021-04" db="EMBL/GenBank/DDBJ databases">
        <authorList>
            <person name="Gilroy R."/>
        </authorList>
    </citation>
    <scope>NUCLEOTIDE SEQUENCE</scope>
    <source>
        <strain evidence="2">CHK169-4300</strain>
    </source>
</reference>
<organism evidence="2 3">
    <name type="scientific">Candidatus Atopostipes pullistercoris</name>
    <dbReference type="NCBI Taxonomy" id="2838467"/>
    <lineage>
        <taxon>Bacteria</taxon>
        <taxon>Bacillati</taxon>
        <taxon>Bacillota</taxon>
        <taxon>Bacilli</taxon>
        <taxon>Lactobacillales</taxon>
        <taxon>Carnobacteriaceae</taxon>
        <taxon>Atopostipes</taxon>
    </lineage>
</organism>
<dbReference type="GO" id="GO:0006355">
    <property type="term" value="P:regulation of DNA-templated transcription"/>
    <property type="evidence" value="ECO:0007669"/>
    <property type="project" value="InterPro"/>
</dbReference>
<dbReference type="EMBL" id="DXAZ01000018">
    <property type="protein sequence ID" value="HIZ70424.1"/>
    <property type="molecule type" value="Genomic_DNA"/>
</dbReference>
<protein>
    <submittedName>
        <fullName evidence="2">YdbC family protein</fullName>
    </submittedName>
</protein>
<gene>
    <name evidence="2" type="ORF">H9808_01390</name>
</gene>
<accession>A0A9D2FZR8</accession>
<evidence type="ECO:0000259" key="1">
    <source>
        <dbReference type="Pfam" id="PF02229"/>
    </source>
</evidence>